<evidence type="ECO:0000256" key="1">
    <source>
        <dbReference type="SAM" id="SignalP"/>
    </source>
</evidence>
<dbReference type="InterPro" id="IPR026444">
    <property type="entry name" value="Secre_tail"/>
</dbReference>
<protein>
    <recommendedName>
        <fullName evidence="4">HYR domain-containing protein</fullName>
    </recommendedName>
</protein>
<dbReference type="PANTHER" id="PTHR24273">
    <property type="entry name" value="FI04643P-RELATED"/>
    <property type="match status" value="1"/>
</dbReference>
<keyword evidence="1" id="KW-0732">Signal</keyword>
<dbReference type="PANTHER" id="PTHR24273:SF32">
    <property type="entry name" value="HYALIN"/>
    <property type="match status" value="1"/>
</dbReference>
<feature type="signal peptide" evidence="1">
    <location>
        <begin position="1"/>
        <end position="20"/>
    </location>
</feature>
<dbReference type="NCBIfam" id="TIGR04183">
    <property type="entry name" value="Por_Secre_tail"/>
    <property type="match status" value="1"/>
</dbReference>
<dbReference type="STRING" id="1524460.IX84_28520"/>
<proteinExistence type="predicted"/>
<dbReference type="OrthoDB" id="7794186at2"/>
<evidence type="ECO:0000313" key="2">
    <source>
        <dbReference type="EMBL" id="KGE85432.1"/>
    </source>
</evidence>
<dbReference type="RefSeq" id="WP_044228669.1">
    <property type="nucleotide sequence ID" value="NZ_JPOS01000090.1"/>
</dbReference>
<evidence type="ECO:0000313" key="3">
    <source>
        <dbReference type="Proteomes" id="UP000029736"/>
    </source>
</evidence>
<gene>
    <name evidence="2" type="ORF">IX84_28520</name>
</gene>
<reference evidence="2 3" key="1">
    <citation type="journal article" date="2014" name="Int. J. Syst. Evol. Microbiol.">
        <title>Phaeodactylibacter xiamenensis gen. nov., sp. nov., a member of the family Saprospiraceae isolated from the marine alga Phaeodactylum tricornutum.</title>
        <authorList>
            <person name="Chen Z.Jr."/>
            <person name="Lei X."/>
            <person name="Lai Q."/>
            <person name="Li Y."/>
            <person name="Zhang B."/>
            <person name="Zhang J."/>
            <person name="Zhang H."/>
            <person name="Yang L."/>
            <person name="Zheng W."/>
            <person name="Tian Y."/>
            <person name="Yu Z."/>
            <person name="Xu H.Jr."/>
            <person name="Zheng T."/>
        </authorList>
    </citation>
    <scope>NUCLEOTIDE SEQUENCE [LARGE SCALE GENOMIC DNA]</scope>
    <source>
        <strain evidence="2 3">KD52</strain>
    </source>
</reference>
<sequence length="1313" mass="137493">MKFLFAILLLAVFLPLSLLAGPPAWQAPAASQYAYSANLTAVLEVDGEPYHDANDLIAVVKGSEILGLSMSVPGGSEVYHFMTLYGDVPSGVSYTVLVYLAEEDAIYPATILFDFQHLSSTGSPDNPYIISVDTDGDVAISLDSLPAITRLEGMAFAPLNLNAYLLQWDNDPVEWSVSTSDHFIVSLQDSLLELSPLPGWTGTEELVITATEQGLNNYSASSVLSLTVTEGYNGPLLDSVPIQSVLVGEHFDMLPLGDFEDSYTGSCLEWSLEPLLEEGVLQQSVSWVVGGSSWPYTMSLVGEVQYTPSLGFISNDDLLGAFINGELRGVASPQELGGRRVFIMQIYHTEPSANLELRYFSAALNRVFNEPATRSFISSSPLGTPDSPEILDFSPLSYTLDSQTGALSVGLRVPGWEGVEEVQFRASDCSYPAELQDTVTVLFCSGPDTDGDGLCDQLDPDPDDACNPDALNGNCDADGDGVYADADPDDGDPCNPLIEVEVLSAAGPSCPEATDGHVEIGLTTPYCSGGRFDVYLGEASLPVQQLGSGQLLPDTFRVESLGAGTYSLRIELSEAGSCTYSSSCFPFITDSLAQLVSQDSLSPALFVDAGSGALPASDTLEYFAGPEACGLSLSWQAEVSDNCTAPPLQYSVSCEGCSEMPEAAIAGSTLSLFAGIGANQLELWATDADSNSIRHTYVLMVQDTVPPHMLCTGHTIYLDEEGIGSIAVGDIDGGSNDACGLDTLFLSQTVFGCSDVGPNTVTLTAVDKNDNEAFCTATVTVLDSIAPQLLCTGQTIYLDEDGIGSIVVADIDGGSNDACGLDTLFLSRTVFGCSDVGELPVTLTGVDENGNSGTCTATIAVRDSVGPVMLCQNRTVTLSVFGTGLLSAAHVNAGSNDACGAVSLSLSQSSFDCGDVGVQSVTLTGTDVNGNSSSCEAQVTVEDLSPPSVLCSSPEVQVSYDGTYELLLSDVYAGGFDACGIDTILYDAAIYTCEDIGGTYEVQVTSIDVNGNESSCTSTVSVQQSPGLPPEWSVTGLNGSPGSATWDICTDNGTLNLWSGGYHSGSGGSPDGYLFVHQPFCASKGGLQLDLGAVSGDSYIGLSARSSLLPDAAMVGLYWNGSGLLRWEVRGADGDLREVTLLDAPNAKKIRLEYSNGTWRGRYQILGAGWLNLAAVSMPQPLGSCFEVGVGGFTVDPSGSMSGSVSKVRVVVLEQQVWSPPVTSHTSGPGNGLIIWPNPTAGAAVLEWAVPLEAGAEVRIYGPLGQLALPVQQAVAGQQQLKLDMEGLPAGVYTVQCRSAGGPGQLVRIIVCE</sequence>
<organism evidence="2 3">
    <name type="scientific">Phaeodactylibacter xiamenensis</name>
    <dbReference type="NCBI Taxonomy" id="1524460"/>
    <lineage>
        <taxon>Bacteria</taxon>
        <taxon>Pseudomonadati</taxon>
        <taxon>Bacteroidota</taxon>
        <taxon>Saprospiria</taxon>
        <taxon>Saprospirales</taxon>
        <taxon>Haliscomenobacteraceae</taxon>
        <taxon>Phaeodactylibacter</taxon>
    </lineage>
</organism>
<comment type="caution">
    <text evidence="2">The sequence shown here is derived from an EMBL/GenBank/DDBJ whole genome shotgun (WGS) entry which is preliminary data.</text>
</comment>
<keyword evidence="3" id="KW-1185">Reference proteome</keyword>
<evidence type="ECO:0008006" key="4">
    <source>
        <dbReference type="Google" id="ProtNLM"/>
    </source>
</evidence>
<accession>A0A098S2N1</accession>
<dbReference type="Proteomes" id="UP000029736">
    <property type="component" value="Unassembled WGS sequence"/>
</dbReference>
<feature type="chain" id="PRO_5001947525" description="HYR domain-containing protein" evidence="1">
    <location>
        <begin position="21"/>
        <end position="1313"/>
    </location>
</feature>
<dbReference type="EMBL" id="JPOS01000090">
    <property type="protein sequence ID" value="KGE85432.1"/>
    <property type="molecule type" value="Genomic_DNA"/>
</dbReference>
<name>A0A098S2N1_9BACT</name>